<keyword evidence="10" id="KW-1185">Reference proteome</keyword>
<evidence type="ECO:0000313" key="10">
    <source>
        <dbReference type="Proteomes" id="UP001283361"/>
    </source>
</evidence>
<dbReference type="InterPro" id="IPR013083">
    <property type="entry name" value="Znf_RING/FYVE/PHD"/>
</dbReference>
<proteinExistence type="predicted"/>
<dbReference type="Proteomes" id="UP001283361">
    <property type="component" value="Unassembled WGS sequence"/>
</dbReference>
<dbReference type="PANTHER" id="PTHR12429:SF6">
    <property type="entry name" value="PROTEIN NEURALIZED"/>
    <property type="match status" value="1"/>
</dbReference>
<dbReference type="PANTHER" id="PTHR12429">
    <property type="entry name" value="NEURALIZED"/>
    <property type="match status" value="1"/>
</dbReference>
<dbReference type="SMART" id="SM00184">
    <property type="entry name" value="RING"/>
    <property type="match status" value="1"/>
</dbReference>
<evidence type="ECO:0000259" key="8">
    <source>
        <dbReference type="PROSITE" id="PS51065"/>
    </source>
</evidence>
<feature type="region of interest" description="Disordered" evidence="6">
    <location>
        <begin position="137"/>
        <end position="164"/>
    </location>
</feature>
<dbReference type="SMART" id="SM00588">
    <property type="entry name" value="NEUZ"/>
    <property type="match status" value="1"/>
</dbReference>
<dbReference type="GO" id="GO:0008270">
    <property type="term" value="F:zinc ion binding"/>
    <property type="evidence" value="ECO:0007669"/>
    <property type="project" value="UniProtKB-KW"/>
</dbReference>
<keyword evidence="4" id="KW-0862">Zinc</keyword>
<sequence length="503" mass="55539">MLDIYGNTVGVEFSHANAGQYWDQPVWTMLDIYGNTVGVEFSHANAGQYWDQPVWTMLDIYGNTVGVEFSHANAGQYWDQPVWTMLDIYGNTVGVEFSHANAGQYWEIEPGHFDASPDPVVGSDFVFSFNNMSIEDHGGRGGGSSGPSTLRTPHTPGTPPGLNLQNPSLLQYHAGVNFNPLPFHALVGRNIRVSADRRVALRMPEEYCNAYVFTARPISCGETVVLQVLSIDRSYIGGLGFGLTACDPATVDASSLPDDSDLLLDRLEYWVVNKDVCRNPEVGDEISFFLSDTGEVKYARNNQAPVTLMHVDRTLPLWAFFDVYGNIQKVHILGTTTMPVQGRLARSQSMATPRLITGGPPSAHPPPNTLRSNSTPAPCLPSPQEPNLRSFMGDPHQHHQNANPQRHSSNPMHHYPHHHQHQHRLPQQPTSAPSTPLGVGERGAPDDLALDCKVCWEQSVNCVLYTCGHMCLCFDCAVKIRSQNGLCPICRQVIVDVIKTYRS</sequence>
<dbReference type="InterPro" id="IPR001841">
    <property type="entry name" value="Znf_RING"/>
</dbReference>
<evidence type="ECO:0000259" key="7">
    <source>
        <dbReference type="PROSITE" id="PS50089"/>
    </source>
</evidence>
<dbReference type="PROSITE" id="PS51065">
    <property type="entry name" value="NHR"/>
    <property type="match status" value="1"/>
</dbReference>
<dbReference type="PROSITE" id="PS50089">
    <property type="entry name" value="ZF_RING_2"/>
    <property type="match status" value="1"/>
</dbReference>
<evidence type="ECO:0000313" key="9">
    <source>
        <dbReference type="EMBL" id="KAK3741412.1"/>
    </source>
</evidence>
<feature type="compositionally biased region" description="Polar residues" evidence="6">
    <location>
        <begin position="400"/>
        <end position="410"/>
    </location>
</feature>
<dbReference type="InterPro" id="IPR037962">
    <property type="entry name" value="Neuralized"/>
</dbReference>
<accession>A0AAE0YDV7</accession>
<keyword evidence="2" id="KW-0677">Repeat</keyword>
<evidence type="ECO:0000256" key="5">
    <source>
        <dbReference type="PROSITE-ProRule" id="PRU00175"/>
    </source>
</evidence>
<dbReference type="InterPro" id="IPR006573">
    <property type="entry name" value="NHR_dom"/>
</dbReference>
<evidence type="ECO:0000256" key="1">
    <source>
        <dbReference type="ARBA" id="ARBA00022723"/>
    </source>
</evidence>
<feature type="region of interest" description="Disordered" evidence="6">
    <location>
        <begin position="353"/>
        <end position="442"/>
    </location>
</feature>
<dbReference type="CDD" id="cd16647">
    <property type="entry name" value="mRING-HC-C3HC5_NEU1"/>
    <property type="match status" value="1"/>
</dbReference>
<feature type="domain" description="RING-type" evidence="7">
    <location>
        <begin position="452"/>
        <end position="491"/>
    </location>
</feature>
<evidence type="ECO:0000256" key="4">
    <source>
        <dbReference type="ARBA" id="ARBA00022833"/>
    </source>
</evidence>
<protein>
    <recommendedName>
        <fullName evidence="11">Protein neuralized</fullName>
    </recommendedName>
</protein>
<organism evidence="9 10">
    <name type="scientific">Elysia crispata</name>
    <name type="common">lettuce slug</name>
    <dbReference type="NCBI Taxonomy" id="231223"/>
    <lineage>
        <taxon>Eukaryota</taxon>
        <taxon>Metazoa</taxon>
        <taxon>Spiralia</taxon>
        <taxon>Lophotrochozoa</taxon>
        <taxon>Mollusca</taxon>
        <taxon>Gastropoda</taxon>
        <taxon>Heterobranchia</taxon>
        <taxon>Euthyneura</taxon>
        <taxon>Panpulmonata</taxon>
        <taxon>Sacoglossa</taxon>
        <taxon>Placobranchoidea</taxon>
        <taxon>Plakobranchidae</taxon>
        <taxon>Elysia</taxon>
    </lineage>
</organism>
<reference evidence="9" key="1">
    <citation type="journal article" date="2023" name="G3 (Bethesda)">
        <title>A reference genome for the long-term kleptoplast-retaining sea slug Elysia crispata morphotype clarki.</title>
        <authorList>
            <person name="Eastman K.E."/>
            <person name="Pendleton A.L."/>
            <person name="Shaikh M.A."/>
            <person name="Suttiyut T."/>
            <person name="Ogas R."/>
            <person name="Tomko P."/>
            <person name="Gavelis G."/>
            <person name="Widhalm J.R."/>
            <person name="Wisecaver J.H."/>
        </authorList>
    </citation>
    <scope>NUCLEOTIDE SEQUENCE</scope>
    <source>
        <strain evidence="9">ECLA1</strain>
    </source>
</reference>
<feature type="domain" description="NHR" evidence="8">
    <location>
        <begin position="180"/>
        <end position="335"/>
    </location>
</feature>
<dbReference type="AlphaFoldDB" id="A0AAE0YDV7"/>
<dbReference type="Pfam" id="PF13920">
    <property type="entry name" value="zf-C3HC4_3"/>
    <property type="match status" value="1"/>
</dbReference>
<dbReference type="EMBL" id="JAWDGP010006428">
    <property type="protein sequence ID" value="KAK3741412.1"/>
    <property type="molecule type" value="Genomic_DNA"/>
</dbReference>
<dbReference type="Gene3D" id="3.30.40.10">
    <property type="entry name" value="Zinc/RING finger domain, C3HC4 (zinc finger)"/>
    <property type="match status" value="1"/>
</dbReference>
<keyword evidence="1" id="KW-0479">Metal-binding</keyword>
<name>A0AAE0YDV7_9GAST</name>
<gene>
    <name evidence="9" type="ORF">RRG08_011188</name>
</gene>
<dbReference type="Pfam" id="PF07177">
    <property type="entry name" value="Neuralized"/>
    <property type="match status" value="1"/>
</dbReference>
<dbReference type="SUPFAM" id="SSF57850">
    <property type="entry name" value="RING/U-box"/>
    <property type="match status" value="1"/>
</dbReference>
<dbReference type="Gene3D" id="2.60.120.920">
    <property type="match status" value="1"/>
</dbReference>
<dbReference type="FunFam" id="2.60.120.920:FF:000005">
    <property type="entry name" value="Putative E3 ubiquitin-protein ligase NEURL1B"/>
    <property type="match status" value="1"/>
</dbReference>
<dbReference type="InterPro" id="IPR043136">
    <property type="entry name" value="B30.2/SPRY_sf"/>
</dbReference>
<keyword evidence="3 5" id="KW-0863">Zinc-finger</keyword>
<evidence type="ECO:0000256" key="2">
    <source>
        <dbReference type="ARBA" id="ARBA00022737"/>
    </source>
</evidence>
<evidence type="ECO:0000256" key="3">
    <source>
        <dbReference type="ARBA" id="ARBA00022771"/>
    </source>
</evidence>
<feature type="compositionally biased region" description="Basic residues" evidence="6">
    <location>
        <begin position="414"/>
        <end position="424"/>
    </location>
</feature>
<comment type="caution">
    <text evidence="9">The sequence shown here is derived from an EMBL/GenBank/DDBJ whole genome shotgun (WGS) entry which is preliminary data.</text>
</comment>
<evidence type="ECO:0000256" key="6">
    <source>
        <dbReference type="SAM" id="MobiDB-lite"/>
    </source>
</evidence>
<evidence type="ECO:0008006" key="11">
    <source>
        <dbReference type="Google" id="ProtNLM"/>
    </source>
</evidence>
<dbReference type="GO" id="GO:0061630">
    <property type="term" value="F:ubiquitin protein ligase activity"/>
    <property type="evidence" value="ECO:0007669"/>
    <property type="project" value="TreeGrafter"/>
</dbReference>